<dbReference type="RefSeq" id="WP_341469067.1">
    <property type="nucleotide sequence ID" value="NZ_CP128399.1"/>
</dbReference>
<evidence type="ECO:0000256" key="1">
    <source>
        <dbReference type="ARBA" id="ARBA00022741"/>
    </source>
</evidence>
<dbReference type="GO" id="GO:0016787">
    <property type="term" value="F:hydrolase activity"/>
    <property type="evidence" value="ECO:0007669"/>
    <property type="project" value="UniProtKB-KW"/>
</dbReference>
<dbReference type="InterPro" id="IPR014015">
    <property type="entry name" value="Helicase_SF3_DNA-vir"/>
</dbReference>
<keyword evidence="8" id="KW-1185">Reference proteome</keyword>
<keyword evidence="2" id="KW-0378">Hydrolase</keyword>
<protein>
    <submittedName>
        <fullName evidence="6">Phage/plasmid primase, P4 family</fullName>
    </submittedName>
</protein>
<gene>
    <name evidence="5" type="ORF">HXX08_05385</name>
    <name evidence="6" type="ORF">OZ401_000425</name>
</gene>
<dbReference type="InterPro" id="IPR051620">
    <property type="entry name" value="ORF904-like_C"/>
</dbReference>
<accession>A0A8T7LTE8</accession>
<evidence type="ECO:0000313" key="7">
    <source>
        <dbReference type="Proteomes" id="UP000521676"/>
    </source>
</evidence>
<dbReference type="GO" id="GO:0005524">
    <property type="term" value="F:ATP binding"/>
    <property type="evidence" value="ECO:0007669"/>
    <property type="project" value="UniProtKB-KW"/>
</dbReference>
<dbReference type="InterPro" id="IPR006500">
    <property type="entry name" value="Helicase_put_C_phage/plasmid"/>
</dbReference>
<keyword evidence="3" id="KW-0067">ATP-binding</keyword>
<dbReference type="InterPro" id="IPR027417">
    <property type="entry name" value="P-loop_NTPase"/>
</dbReference>
<dbReference type="InterPro" id="IPR045455">
    <property type="entry name" value="NrS-1_pol-like_helicase"/>
</dbReference>
<reference evidence="6" key="2">
    <citation type="journal article" date="2024" name="Nature">
        <title>Anoxygenic phototroph of the Chloroflexota uses a type I reaction centre.</title>
        <authorList>
            <person name="Tsuji J.M."/>
            <person name="Shaw N.A."/>
            <person name="Nagashima S."/>
            <person name="Venkiteswaran J.J."/>
            <person name="Schiff S.L."/>
            <person name="Watanabe T."/>
            <person name="Fukui M."/>
            <person name="Hanada S."/>
            <person name="Tank M."/>
            <person name="Neufeld J.D."/>
        </authorList>
    </citation>
    <scope>NUCLEOTIDE SEQUENCE</scope>
    <source>
        <strain evidence="6">L227-S17</strain>
    </source>
</reference>
<dbReference type="SMART" id="SM00885">
    <property type="entry name" value="D5_N"/>
    <property type="match status" value="1"/>
</dbReference>
<dbReference type="Pfam" id="PF19263">
    <property type="entry name" value="DUF5906"/>
    <property type="match status" value="1"/>
</dbReference>
<dbReference type="PROSITE" id="PS51206">
    <property type="entry name" value="SF3_HELICASE_1"/>
    <property type="match status" value="1"/>
</dbReference>
<organism evidence="5 7">
    <name type="scientific">Candidatus Chlorohelix allophototropha</name>
    <dbReference type="NCBI Taxonomy" id="3003348"/>
    <lineage>
        <taxon>Bacteria</taxon>
        <taxon>Bacillati</taxon>
        <taxon>Chloroflexota</taxon>
        <taxon>Chloroflexia</taxon>
        <taxon>Candidatus Chloroheliales</taxon>
        <taxon>Candidatus Chloroheliaceae</taxon>
        <taxon>Candidatus Chlorohelix</taxon>
    </lineage>
</organism>
<evidence type="ECO:0000256" key="2">
    <source>
        <dbReference type="ARBA" id="ARBA00022801"/>
    </source>
</evidence>
<sequence>MITNLSSVDNTTIFEAGDRFNQAVFDSAIAYYGKTPKEAKFFAKNGKMLPPVSNPQEVSENGKAVWLAVNLFQNPEGSKPATKDITRIDNVTIDFETPAEPTSSHAVGAMLYNLLLQKGITSVVEDSGAGCHIIIPISPIVLPKPPVPLEKGIKGIHDLANDAVKLWITHNLEDKFSSACQQIGINTKLEGMDIARVMSIAGTFRVGNSKPNEAQFLRNGYLRRVLLPTNEQGLYPERVENNTVTQELLEIMQELENSPATKPVEAAKAFSSNIITFPITSSNKSNSVESSLRAFAGKYVRKDRSGFFQALVNHLYPLVGKNYQEGQKYAQLIDSLSGDKFSSENRLDTEFERSWNDTQFSYTPSFTSTPTAMREPEEKAGIQNAGKLFYDAGKLELTDIGNAKRMSILYKDTLAYAKDTWLYWTGKVWKETTNKEAYKGVLIGYAKRMAEAIRLESSEYAATEDTSIEAKFRYSTKVYAHYITSSSNQRLKAAIDTATDPDCLGCDPEDFDTHDNLLNLQNGVLNLGTFELLPHDPSYKLTRISNVEYNPQKYSDLWEKVVNDLTDGDKEMAEVLQIAAGYSLTGSTESKAIMVLCGKSNTGKSKFVEAIRDVLGDALTGGYGANAGTNAFTVNSKWGDTKASNSASPEMAVLEKARIVIASEAGAGQVFNAPLLKNIAGSSRITARRNYKDPITFVPQMKLWLDTNYLPDLHDPDEALFNRLRIFPCTNELEESKQDRDLDKKLKAEKSAILNWMIEGLQKWKANGKSIPETHRMREAKESEKRDSNPVSALIAELYQYDRSGEILFSEFYADYVRFCNYSGEKMPITDKKLGKCLRALTGIDVIKGRLNKTFVKGLKRLESNPQM</sequence>
<dbReference type="NCBIfam" id="TIGR01613">
    <property type="entry name" value="primase_Cterm"/>
    <property type="match status" value="1"/>
</dbReference>
<dbReference type="EMBL" id="JACATZ010000001">
    <property type="protein sequence ID" value="NWJ45294.1"/>
    <property type="molecule type" value="Genomic_DNA"/>
</dbReference>
<name>A0A8T7LTE8_9CHLR</name>
<reference evidence="5 7" key="1">
    <citation type="submission" date="2020-06" db="EMBL/GenBank/DDBJ databases">
        <title>Anoxygenic phototrophic Chloroflexota member uses a Type I reaction center.</title>
        <authorList>
            <person name="Tsuji J.M."/>
            <person name="Shaw N.A."/>
            <person name="Nagashima S."/>
            <person name="Venkiteswaran J."/>
            <person name="Schiff S.L."/>
            <person name="Hanada S."/>
            <person name="Tank M."/>
            <person name="Neufeld J.D."/>
        </authorList>
    </citation>
    <scope>NUCLEOTIDE SEQUENCE [LARGE SCALE GENOMIC DNA]</scope>
    <source>
        <strain evidence="5">L227-S17</strain>
    </source>
</reference>
<keyword evidence="1" id="KW-0547">Nucleotide-binding</keyword>
<evidence type="ECO:0000256" key="3">
    <source>
        <dbReference type="ARBA" id="ARBA00022840"/>
    </source>
</evidence>
<dbReference type="Pfam" id="PF08706">
    <property type="entry name" value="D5_N"/>
    <property type="match status" value="1"/>
</dbReference>
<feature type="domain" description="SF3 helicase" evidence="4">
    <location>
        <begin position="571"/>
        <end position="742"/>
    </location>
</feature>
<dbReference type="PANTHER" id="PTHR35372">
    <property type="entry name" value="ATP BINDING PROTEIN-RELATED"/>
    <property type="match status" value="1"/>
</dbReference>
<evidence type="ECO:0000313" key="6">
    <source>
        <dbReference type="EMBL" id="WJW67169.1"/>
    </source>
</evidence>
<dbReference type="EMBL" id="CP128399">
    <property type="protein sequence ID" value="WJW67169.1"/>
    <property type="molecule type" value="Genomic_DNA"/>
</dbReference>
<dbReference type="Gene3D" id="3.40.50.300">
    <property type="entry name" value="P-loop containing nucleotide triphosphate hydrolases"/>
    <property type="match status" value="1"/>
</dbReference>
<evidence type="ECO:0000313" key="8">
    <source>
        <dbReference type="Proteomes" id="UP001431572"/>
    </source>
</evidence>
<dbReference type="SUPFAM" id="SSF52540">
    <property type="entry name" value="P-loop containing nucleoside triphosphate hydrolases"/>
    <property type="match status" value="1"/>
</dbReference>
<dbReference type="Proteomes" id="UP001431572">
    <property type="component" value="Chromosome 1"/>
</dbReference>
<dbReference type="PANTHER" id="PTHR35372:SF2">
    <property type="entry name" value="SF3 HELICASE DOMAIN-CONTAINING PROTEIN"/>
    <property type="match status" value="1"/>
</dbReference>
<dbReference type="AlphaFoldDB" id="A0A8T7LTE8"/>
<proteinExistence type="predicted"/>
<evidence type="ECO:0000313" key="5">
    <source>
        <dbReference type="EMBL" id="NWJ45294.1"/>
    </source>
</evidence>
<dbReference type="InterPro" id="IPR014818">
    <property type="entry name" value="Phage/plasmid_primase_P4_C"/>
</dbReference>
<dbReference type="Proteomes" id="UP000521676">
    <property type="component" value="Unassembled WGS sequence"/>
</dbReference>
<evidence type="ECO:0000259" key="4">
    <source>
        <dbReference type="PROSITE" id="PS51206"/>
    </source>
</evidence>